<evidence type="ECO:0008006" key="4">
    <source>
        <dbReference type="Google" id="ProtNLM"/>
    </source>
</evidence>
<evidence type="ECO:0000313" key="3">
    <source>
        <dbReference type="Proteomes" id="UP000503462"/>
    </source>
</evidence>
<protein>
    <recommendedName>
        <fullName evidence="4">Sexual development protein</fullName>
    </recommendedName>
</protein>
<gene>
    <name evidence="2" type="ORF">AMS68_004019</name>
</gene>
<name>A0A6H0XUS2_9PEZI</name>
<organism evidence="2 3">
    <name type="scientific">Peltaster fructicola</name>
    <dbReference type="NCBI Taxonomy" id="286661"/>
    <lineage>
        <taxon>Eukaryota</taxon>
        <taxon>Fungi</taxon>
        <taxon>Dikarya</taxon>
        <taxon>Ascomycota</taxon>
        <taxon>Pezizomycotina</taxon>
        <taxon>Dothideomycetes</taxon>
        <taxon>Dothideomycetes incertae sedis</taxon>
        <taxon>Peltaster</taxon>
    </lineage>
</organism>
<dbReference type="AlphaFoldDB" id="A0A6H0XUS2"/>
<keyword evidence="1" id="KW-0732">Signal</keyword>
<evidence type="ECO:0000313" key="2">
    <source>
        <dbReference type="EMBL" id="QIW98501.1"/>
    </source>
</evidence>
<dbReference type="Proteomes" id="UP000503462">
    <property type="component" value="Chromosome 3"/>
</dbReference>
<sequence>MFGSAVLLGLSALAAAAPVQDCYGPDSGQVPFTFPLANGFPNVAIPSDALTQIQRTAQGTLPNGGLPANVSANSAEAFKIVAFNEIFEVAYFNALINNITNNVPGYAFVDDASKQSVLKKLNAIQAQEQLHALGANAILATNNVAPIQACQYVFPVTTFNDAIALASTFTDVVLGTLQSVDFNLGINRDTELLGLLTSIVGQEGEQDGYFRTLIGKIPSALPFLTAAAGPFAASVLLQDFVVPGSCGNLNTINVAVFPALSVDSANITLADQTLNFSFHSNDTTDGLSVVYINQQNTPVTTPLTNVQKTGDLVSFSAQFPGDTNLMNGLTLVAVTNSAGPFSGAEAVAAATKFGPGIIEIN</sequence>
<dbReference type="EMBL" id="CP051141">
    <property type="protein sequence ID" value="QIW98501.1"/>
    <property type="molecule type" value="Genomic_DNA"/>
</dbReference>
<dbReference type="Pfam" id="PF13668">
    <property type="entry name" value="Ferritin_2"/>
    <property type="match status" value="1"/>
</dbReference>
<feature type="chain" id="PRO_5026329657" description="Sexual development protein" evidence="1">
    <location>
        <begin position="17"/>
        <end position="361"/>
    </location>
</feature>
<feature type="signal peptide" evidence="1">
    <location>
        <begin position="1"/>
        <end position="16"/>
    </location>
</feature>
<reference evidence="2 3" key="1">
    <citation type="journal article" date="2016" name="Sci. Rep.">
        <title>Peltaster fructicola genome reveals evolution from an invasive phytopathogen to an ectophytic parasite.</title>
        <authorList>
            <person name="Xu C."/>
            <person name="Chen H."/>
            <person name="Gleason M.L."/>
            <person name="Xu J.R."/>
            <person name="Liu H."/>
            <person name="Zhang R."/>
            <person name="Sun G."/>
        </authorList>
    </citation>
    <scope>NUCLEOTIDE SEQUENCE [LARGE SCALE GENOMIC DNA]</scope>
    <source>
        <strain evidence="2 3">LNHT1506</strain>
    </source>
</reference>
<dbReference type="OrthoDB" id="5293813at2759"/>
<accession>A0A6H0XUS2</accession>
<evidence type="ECO:0000256" key="1">
    <source>
        <dbReference type="SAM" id="SignalP"/>
    </source>
</evidence>
<proteinExistence type="predicted"/>
<keyword evidence="3" id="KW-1185">Reference proteome</keyword>